<accession>A0A1X7VSK0</accession>
<sequence length="38" mass="4026">MMSSQIGTGSSLGSGKRFLHFLNKLFTGPGLLKLSNEA</sequence>
<dbReference type="InParanoid" id="A0A1X7VSK0"/>
<reference evidence="1" key="1">
    <citation type="submission" date="2017-05" db="UniProtKB">
        <authorList>
            <consortium name="EnsemblMetazoa"/>
        </authorList>
    </citation>
    <scope>IDENTIFICATION</scope>
</reference>
<dbReference type="EnsemblMetazoa" id="Aqu2.1.43356_001">
    <property type="protein sequence ID" value="Aqu2.1.43356_001"/>
    <property type="gene ID" value="Aqu2.1.43356"/>
</dbReference>
<name>A0A1X7VSK0_AMPQE</name>
<dbReference type="AlphaFoldDB" id="A0A1X7VSK0"/>
<proteinExistence type="predicted"/>
<organism evidence="1">
    <name type="scientific">Amphimedon queenslandica</name>
    <name type="common">Sponge</name>
    <dbReference type="NCBI Taxonomy" id="400682"/>
    <lineage>
        <taxon>Eukaryota</taxon>
        <taxon>Metazoa</taxon>
        <taxon>Porifera</taxon>
        <taxon>Demospongiae</taxon>
        <taxon>Heteroscleromorpha</taxon>
        <taxon>Haplosclerida</taxon>
        <taxon>Niphatidae</taxon>
        <taxon>Amphimedon</taxon>
    </lineage>
</organism>
<evidence type="ECO:0000313" key="1">
    <source>
        <dbReference type="EnsemblMetazoa" id="Aqu2.1.43356_001"/>
    </source>
</evidence>
<protein>
    <submittedName>
        <fullName evidence="1">Uncharacterized protein</fullName>
    </submittedName>
</protein>